<dbReference type="OrthoDB" id="9811743at2"/>
<proteinExistence type="inferred from homology"/>
<dbReference type="PANTHER" id="PTHR43725">
    <property type="entry name" value="UDP-GLUCOSE 4-EPIMERASE"/>
    <property type="match status" value="1"/>
</dbReference>
<dbReference type="GO" id="GO:0006012">
    <property type="term" value="P:galactose metabolic process"/>
    <property type="evidence" value="ECO:0007669"/>
    <property type="project" value="UniProtKB-UniPathway"/>
</dbReference>
<dbReference type="SUPFAM" id="SSF51735">
    <property type="entry name" value="NAD(P)-binding Rossmann-fold domains"/>
    <property type="match status" value="1"/>
</dbReference>
<dbReference type="NCBIfam" id="TIGR01179">
    <property type="entry name" value="galE"/>
    <property type="match status" value="1"/>
</dbReference>
<dbReference type="EMBL" id="AZFA01000009">
    <property type="protein sequence ID" value="KRL66988.1"/>
    <property type="molecule type" value="Genomic_DNA"/>
</dbReference>
<dbReference type="Pfam" id="PF01370">
    <property type="entry name" value="Epimerase"/>
    <property type="match status" value="1"/>
</dbReference>
<dbReference type="UniPathway" id="UPA00214"/>
<evidence type="ECO:0000256" key="6">
    <source>
        <dbReference type="ARBA" id="ARBA00018569"/>
    </source>
</evidence>
<dbReference type="GO" id="GO:0005829">
    <property type="term" value="C:cytosol"/>
    <property type="evidence" value="ECO:0007669"/>
    <property type="project" value="TreeGrafter"/>
</dbReference>
<dbReference type="AlphaFoldDB" id="A0A0R1SD87"/>
<dbReference type="Gene3D" id="3.40.50.720">
    <property type="entry name" value="NAD(P)-binding Rossmann-like Domain"/>
    <property type="match status" value="1"/>
</dbReference>
<dbReference type="RefSeq" id="WP_010624649.1">
    <property type="nucleotide sequence ID" value="NZ_AZFA01000009.1"/>
</dbReference>
<comment type="pathway">
    <text evidence="3">Carbohydrate metabolism; galactose metabolism.</text>
</comment>
<evidence type="ECO:0000313" key="13">
    <source>
        <dbReference type="EMBL" id="KRL66988.1"/>
    </source>
</evidence>
<reference evidence="13 14" key="1">
    <citation type="journal article" date="2015" name="Genome Announc.">
        <title>Expanding the biotechnology potential of lactobacilli through comparative genomics of 213 strains and associated genera.</title>
        <authorList>
            <person name="Sun Z."/>
            <person name="Harris H.M."/>
            <person name="McCann A."/>
            <person name="Guo C."/>
            <person name="Argimon S."/>
            <person name="Zhang W."/>
            <person name="Yang X."/>
            <person name="Jeffery I.B."/>
            <person name="Cooney J.C."/>
            <person name="Kagawa T.F."/>
            <person name="Liu W."/>
            <person name="Song Y."/>
            <person name="Salvetti E."/>
            <person name="Wrobel A."/>
            <person name="Rasinkangas P."/>
            <person name="Parkhill J."/>
            <person name="Rea M.C."/>
            <person name="O'Sullivan O."/>
            <person name="Ritari J."/>
            <person name="Douillard F.P."/>
            <person name="Paul Ross R."/>
            <person name="Yang R."/>
            <person name="Briner A.E."/>
            <person name="Felis G.E."/>
            <person name="de Vos W.M."/>
            <person name="Barrangou R."/>
            <person name="Klaenhammer T.R."/>
            <person name="Caufield P.W."/>
            <person name="Cui Y."/>
            <person name="Zhang H."/>
            <person name="O'Toole P.W."/>
        </authorList>
    </citation>
    <scope>NUCLEOTIDE SEQUENCE [LARGE SCALE GENOMIC DNA]</scope>
    <source>
        <strain evidence="13 14">DSM 14857</strain>
    </source>
</reference>
<evidence type="ECO:0000256" key="1">
    <source>
        <dbReference type="ARBA" id="ARBA00000083"/>
    </source>
</evidence>
<dbReference type="eggNOG" id="COG1087">
    <property type="taxonomic scope" value="Bacteria"/>
</dbReference>
<accession>A0A0R1SD87</accession>
<keyword evidence="14" id="KW-1185">Reference proteome</keyword>
<keyword evidence="9" id="KW-0413">Isomerase</keyword>
<dbReference type="STRING" id="1423815.FC27_GL002315"/>
<keyword evidence="8" id="KW-0119">Carbohydrate metabolism</keyword>
<name>A0A0R1SD87_9LACO</name>
<dbReference type="Gene3D" id="3.90.25.10">
    <property type="entry name" value="UDP-galactose 4-epimerase, domain 1"/>
    <property type="match status" value="1"/>
</dbReference>
<protein>
    <recommendedName>
        <fullName evidence="6">UDP-glucose 4-epimerase</fullName>
        <ecNumber evidence="5">5.1.3.2</ecNumber>
    </recommendedName>
    <alternativeName>
        <fullName evidence="11">Galactowaldenase</fullName>
    </alternativeName>
    <alternativeName>
        <fullName evidence="10">UDP-galactose 4-epimerase</fullName>
    </alternativeName>
</protein>
<comment type="similarity">
    <text evidence="4">Belongs to the NAD(P)-dependent epimerase/dehydratase family.</text>
</comment>
<comment type="catalytic activity">
    <reaction evidence="1">
        <text>UDP-alpha-D-glucose = UDP-alpha-D-galactose</text>
        <dbReference type="Rhea" id="RHEA:22168"/>
        <dbReference type="ChEBI" id="CHEBI:58885"/>
        <dbReference type="ChEBI" id="CHEBI:66914"/>
        <dbReference type="EC" id="5.1.3.2"/>
    </reaction>
</comment>
<evidence type="ECO:0000256" key="7">
    <source>
        <dbReference type="ARBA" id="ARBA00023027"/>
    </source>
</evidence>
<sequence length="324" mass="35362">MNVLITGGAGYIGSNIYLSLFREGFNPIIVDNFSTSDTRRIKELTTLTGQEVIYFEADVQNSVAIEKILIDNKIDAVIDAAGYKVTAESVSNPLKYYQNNVAGIINLLTAMQAAKVKKLVFSSSASVYGDPEELPVDEKSSTVPVSPYGMTKLQSEQIICDVVKSDPEWSAISLRYFNPIGKDGSGLLDDFSSVMTNNIYDAIKEVLSGDRDHLDIYGSDYDTIDGTPVRDYIHITDLARGHIAALKRLADAKDGFEVFNLGCGNGVTVLGLKDIFEEFSGQDIPVAYQGRRAGDAPVSYANITKAEEILQWHPVHSLAGEELV</sequence>
<dbReference type="InterPro" id="IPR001509">
    <property type="entry name" value="Epimerase_deHydtase"/>
</dbReference>
<dbReference type="EC" id="5.1.3.2" evidence="5"/>
<dbReference type="InterPro" id="IPR005886">
    <property type="entry name" value="UDP_G4E"/>
</dbReference>
<dbReference type="Proteomes" id="UP000051647">
    <property type="component" value="Unassembled WGS sequence"/>
</dbReference>
<evidence type="ECO:0000256" key="3">
    <source>
        <dbReference type="ARBA" id="ARBA00004947"/>
    </source>
</evidence>
<feature type="domain" description="NAD-dependent epimerase/dehydratase" evidence="12">
    <location>
        <begin position="3"/>
        <end position="262"/>
    </location>
</feature>
<evidence type="ECO:0000313" key="14">
    <source>
        <dbReference type="Proteomes" id="UP000051647"/>
    </source>
</evidence>
<comment type="cofactor">
    <cofactor evidence="2">
        <name>NAD(+)</name>
        <dbReference type="ChEBI" id="CHEBI:57540"/>
    </cofactor>
</comment>
<evidence type="ECO:0000256" key="2">
    <source>
        <dbReference type="ARBA" id="ARBA00001911"/>
    </source>
</evidence>
<evidence type="ECO:0000256" key="9">
    <source>
        <dbReference type="ARBA" id="ARBA00023235"/>
    </source>
</evidence>
<dbReference type="InterPro" id="IPR036291">
    <property type="entry name" value="NAD(P)-bd_dom_sf"/>
</dbReference>
<evidence type="ECO:0000256" key="5">
    <source>
        <dbReference type="ARBA" id="ARBA00013189"/>
    </source>
</evidence>
<dbReference type="PRINTS" id="PR01713">
    <property type="entry name" value="NUCEPIMERASE"/>
</dbReference>
<evidence type="ECO:0000256" key="4">
    <source>
        <dbReference type="ARBA" id="ARBA00007637"/>
    </source>
</evidence>
<evidence type="ECO:0000256" key="11">
    <source>
        <dbReference type="ARBA" id="ARBA00033067"/>
    </source>
</evidence>
<keyword evidence="8" id="KW-0299">Galactose metabolism</keyword>
<comment type="caution">
    <text evidence="13">The sequence shown here is derived from an EMBL/GenBank/DDBJ whole genome shotgun (WGS) entry which is preliminary data.</text>
</comment>
<evidence type="ECO:0000259" key="12">
    <source>
        <dbReference type="Pfam" id="PF01370"/>
    </source>
</evidence>
<evidence type="ECO:0000256" key="8">
    <source>
        <dbReference type="ARBA" id="ARBA00023144"/>
    </source>
</evidence>
<dbReference type="PANTHER" id="PTHR43725:SF47">
    <property type="entry name" value="UDP-GLUCOSE 4-EPIMERASE"/>
    <property type="match status" value="1"/>
</dbReference>
<dbReference type="PATRIC" id="fig|1423815.3.peg.2373"/>
<dbReference type="GO" id="GO:0003978">
    <property type="term" value="F:UDP-glucose 4-epimerase activity"/>
    <property type="evidence" value="ECO:0007669"/>
    <property type="project" value="UniProtKB-EC"/>
</dbReference>
<organism evidence="13 14">
    <name type="scientific">Companilactobacillus versmoldensis DSM 14857 = KCTC 3814</name>
    <dbReference type="NCBI Taxonomy" id="1423815"/>
    <lineage>
        <taxon>Bacteria</taxon>
        <taxon>Bacillati</taxon>
        <taxon>Bacillota</taxon>
        <taxon>Bacilli</taxon>
        <taxon>Lactobacillales</taxon>
        <taxon>Lactobacillaceae</taxon>
        <taxon>Companilactobacillus</taxon>
    </lineage>
</organism>
<gene>
    <name evidence="13" type="ORF">FC27_GL002315</name>
</gene>
<keyword evidence="7" id="KW-0520">NAD</keyword>
<evidence type="ECO:0000256" key="10">
    <source>
        <dbReference type="ARBA" id="ARBA00031367"/>
    </source>
</evidence>